<dbReference type="Proteomes" id="UP000306700">
    <property type="component" value="Unassembled WGS sequence"/>
</dbReference>
<comment type="caution">
    <text evidence="3">The sequence shown here is derived from an EMBL/GenBank/DDBJ whole genome shotgun (WGS) entry which is preliminary data.</text>
</comment>
<keyword evidence="1" id="KW-1133">Transmembrane helix</keyword>
<feature type="transmembrane region" description="Helical" evidence="1">
    <location>
        <begin position="39"/>
        <end position="58"/>
    </location>
</feature>
<keyword evidence="1" id="KW-0472">Membrane</keyword>
<sequence>MEFLRTALPFWALFLLTWVCVVYFFIYEEPRCPPWIYDVIRAITLFIIFVNIVVIPALSLL</sequence>
<reference evidence="2 5" key="1">
    <citation type="submission" date="2016-11" db="EMBL/GenBank/DDBJ databases">
        <title>Draft genome sequences of five Shigatoxin-producing Escherichia coli isolates harboring the new recently described Subtilase cytotoxin allelic variant subAB2-3.</title>
        <authorList>
            <person name="Tasara T."/>
            <person name="Fierz L."/>
            <person name="Klumpp J."/>
            <person name="Schmidt H."/>
            <person name="Stephan R."/>
        </authorList>
    </citation>
    <scope>NUCLEOTIDE SEQUENCE [LARGE SCALE GENOMIC DNA]</scope>
    <source>
        <strain evidence="2 5">453</strain>
    </source>
</reference>
<gene>
    <name evidence="2" type="ORF">BMT50_06870</name>
    <name evidence="3" type="ORF">BTQ06_05715</name>
    <name evidence="4" type="ORF">C9160_07465</name>
</gene>
<dbReference type="EMBL" id="MRVZ01000014">
    <property type="protein sequence ID" value="PAU25361.1"/>
    <property type="molecule type" value="Genomic_DNA"/>
</dbReference>
<evidence type="ECO:0000313" key="2">
    <source>
        <dbReference type="EMBL" id="OKB72513.1"/>
    </source>
</evidence>
<proteinExistence type="predicted"/>
<dbReference type="AlphaFoldDB" id="A0A085P786"/>
<reference evidence="3 6" key="2">
    <citation type="submission" date="2016-12" db="EMBL/GenBank/DDBJ databases">
        <title>Real-Time Genomic Investigation Underlying the Public Health Response to a Shiga Toxin-Producing Escherichia Coli O26:H11 Outbreak in a Nursery.</title>
        <authorList>
            <person name="Ferdous M."/>
            <person name="Moran-Gilad J."/>
            <person name="Rossen J.W."/>
            <person name="Gdalevich M."/>
        </authorList>
    </citation>
    <scope>NUCLEOTIDE SEQUENCE [LARGE SCALE GENOMIC DNA]</scope>
    <source>
        <strain evidence="3 6">STEC 514-2</strain>
    </source>
</reference>
<organism evidence="3 6">
    <name type="scientific">Escherichia coli</name>
    <dbReference type="NCBI Taxonomy" id="562"/>
    <lineage>
        <taxon>Bacteria</taxon>
        <taxon>Pseudomonadati</taxon>
        <taxon>Pseudomonadota</taxon>
        <taxon>Gammaproteobacteria</taxon>
        <taxon>Enterobacterales</taxon>
        <taxon>Enterobacteriaceae</taxon>
        <taxon>Escherichia</taxon>
    </lineage>
</organism>
<dbReference type="EMBL" id="RRNI01000006">
    <property type="protein sequence ID" value="TJH23132.1"/>
    <property type="molecule type" value="Genomic_DNA"/>
</dbReference>
<dbReference type="Proteomes" id="UP000186595">
    <property type="component" value="Unassembled WGS sequence"/>
</dbReference>
<feature type="transmembrane region" description="Helical" evidence="1">
    <location>
        <begin position="6"/>
        <end position="27"/>
    </location>
</feature>
<accession>A0A085P786</accession>
<dbReference type="EMBL" id="MPGR01000001">
    <property type="protein sequence ID" value="OKB72513.1"/>
    <property type="molecule type" value="Genomic_DNA"/>
</dbReference>
<evidence type="ECO:0000313" key="7">
    <source>
        <dbReference type="Proteomes" id="UP000306700"/>
    </source>
</evidence>
<evidence type="ECO:0000256" key="1">
    <source>
        <dbReference type="SAM" id="Phobius"/>
    </source>
</evidence>
<evidence type="ECO:0000313" key="5">
    <source>
        <dbReference type="Proteomes" id="UP000186595"/>
    </source>
</evidence>
<name>A0A085P786_ECOLX</name>
<protein>
    <submittedName>
        <fullName evidence="3">Uncharacterized protein</fullName>
    </submittedName>
</protein>
<reference evidence="4 7" key="3">
    <citation type="submission" date="2018-12" db="EMBL/GenBank/DDBJ databases">
        <title>Food and Water Safety Consortium.</title>
        <authorList>
            <person name="Tyson S."/>
            <person name="Peterson C.-L."/>
            <person name="Olson A."/>
            <person name="Tyler S."/>
            <person name="Cabral J."/>
            <person name="Lynch T."/>
            <person name="Knox N."/>
            <person name="Van Domselaar G."/>
            <person name="Graham M."/>
        </authorList>
    </citation>
    <scope>NUCLEOTIDE SEQUENCE [LARGE SCALE GENOMIC DNA]</scope>
    <source>
        <strain evidence="4 7">FWSEC0384</strain>
    </source>
</reference>
<evidence type="ECO:0000313" key="6">
    <source>
        <dbReference type="Proteomes" id="UP000218543"/>
    </source>
</evidence>
<evidence type="ECO:0000313" key="4">
    <source>
        <dbReference type="EMBL" id="TJH23132.1"/>
    </source>
</evidence>
<dbReference type="Proteomes" id="UP000218543">
    <property type="component" value="Unassembled WGS sequence"/>
</dbReference>
<keyword evidence="1" id="KW-0812">Transmembrane</keyword>
<evidence type="ECO:0000313" key="3">
    <source>
        <dbReference type="EMBL" id="PAU25361.1"/>
    </source>
</evidence>